<dbReference type="InterPro" id="IPR001845">
    <property type="entry name" value="HTH_ArsR_DNA-bd_dom"/>
</dbReference>
<dbReference type="AlphaFoldDB" id="A0A9W6SPF8"/>
<dbReference type="EMBL" id="BSTX01000003">
    <property type="protein sequence ID" value="GLZ79756.1"/>
    <property type="molecule type" value="Genomic_DNA"/>
</dbReference>
<dbReference type="GO" id="GO:0046685">
    <property type="term" value="P:response to arsenic-containing substance"/>
    <property type="evidence" value="ECO:0007669"/>
    <property type="project" value="UniProtKB-KW"/>
</dbReference>
<dbReference type="Pfam" id="PF01451">
    <property type="entry name" value="LMWPc"/>
    <property type="match status" value="1"/>
</dbReference>
<name>A0A9W6SPF8_9ACTN</name>
<dbReference type="SMART" id="SM00226">
    <property type="entry name" value="LMWPc"/>
    <property type="match status" value="1"/>
</dbReference>
<accession>A0A9W6SPF8</accession>
<organism evidence="3 4">
    <name type="scientific">Actinorhabdospora filicis</name>
    <dbReference type="NCBI Taxonomy" id="1785913"/>
    <lineage>
        <taxon>Bacteria</taxon>
        <taxon>Bacillati</taxon>
        <taxon>Actinomycetota</taxon>
        <taxon>Actinomycetes</taxon>
        <taxon>Micromonosporales</taxon>
        <taxon>Micromonosporaceae</taxon>
        <taxon>Actinorhabdospora</taxon>
    </lineage>
</organism>
<dbReference type="Proteomes" id="UP001165079">
    <property type="component" value="Unassembled WGS sequence"/>
</dbReference>
<dbReference type="Gene3D" id="3.40.50.2300">
    <property type="match status" value="1"/>
</dbReference>
<dbReference type="InterPro" id="IPR036390">
    <property type="entry name" value="WH_DNA-bd_sf"/>
</dbReference>
<keyword evidence="4" id="KW-1185">Reference proteome</keyword>
<dbReference type="RefSeq" id="WP_285664900.1">
    <property type="nucleotide sequence ID" value="NZ_BSTX01000003.1"/>
</dbReference>
<dbReference type="InterPro" id="IPR036196">
    <property type="entry name" value="Ptyr_pPase_sf"/>
</dbReference>
<dbReference type="InterPro" id="IPR000835">
    <property type="entry name" value="HTH_MarR-typ"/>
</dbReference>
<keyword evidence="1" id="KW-0059">Arsenical resistance</keyword>
<protein>
    <submittedName>
        <fullName evidence="3">ArsR family transcriptional regulator</fullName>
    </submittedName>
</protein>
<evidence type="ECO:0000259" key="2">
    <source>
        <dbReference type="PROSITE" id="PS50987"/>
    </source>
</evidence>
<evidence type="ECO:0000313" key="3">
    <source>
        <dbReference type="EMBL" id="GLZ79756.1"/>
    </source>
</evidence>
<dbReference type="SUPFAM" id="SSF52788">
    <property type="entry name" value="Phosphotyrosine protein phosphatases I"/>
    <property type="match status" value="1"/>
</dbReference>
<reference evidence="3" key="1">
    <citation type="submission" date="2023-03" db="EMBL/GenBank/DDBJ databases">
        <title>Actinorhabdospora filicis NBRC 111898.</title>
        <authorList>
            <person name="Ichikawa N."/>
            <person name="Sato H."/>
            <person name="Tonouchi N."/>
        </authorList>
    </citation>
    <scope>NUCLEOTIDE SEQUENCE</scope>
    <source>
        <strain evidence="3">NBRC 111898</strain>
    </source>
</reference>
<feature type="domain" description="HTH arsR-type" evidence="2">
    <location>
        <begin position="1"/>
        <end position="91"/>
    </location>
</feature>
<dbReference type="GO" id="GO:0003700">
    <property type="term" value="F:DNA-binding transcription factor activity"/>
    <property type="evidence" value="ECO:0007669"/>
    <property type="project" value="InterPro"/>
</dbReference>
<dbReference type="SUPFAM" id="SSF46785">
    <property type="entry name" value="Winged helix' DNA-binding domain"/>
    <property type="match status" value="1"/>
</dbReference>
<comment type="caution">
    <text evidence="3">The sequence shown here is derived from an EMBL/GenBank/DDBJ whole genome shotgun (WGS) entry which is preliminary data.</text>
</comment>
<evidence type="ECO:0000313" key="4">
    <source>
        <dbReference type="Proteomes" id="UP001165079"/>
    </source>
</evidence>
<evidence type="ECO:0000256" key="1">
    <source>
        <dbReference type="ARBA" id="ARBA00022849"/>
    </source>
</evidence>
<dbReference type="InterPro" id="IPR036388">
    <property type="entry name" value="WH-like_DNA-bd_sf"/>
</dbReference>
<dbReference type="Pfam" id="PF12802">
    <property type="entry name" value="MarR_2"/>
    <property type="match status" value="1"/>
</dbReference>
<proteinExistence type="predicted"/>
<dbReference type="Gene3D" id="1.10.10.10">
    <property type="entry name" value="Winged helix-like DNA-binding domain superfamily/Winged helix DNA-binding domain"/>
    <property type="match status" value="1"/>
</dbReference>
<dbReference type="InterPro" id="IPR011991">
    <property type="entry name" value="ArsR-like_HTH"/>
</dbReference>
<dbReference type="PROSITE" id="PS50987">
    <property type="entry name" value="HTH_ARSR_2"/>
    <property type="match status" value="1"/>
</dbReference>
<sequence>MTPEILGLAAHPLRWTLLAALADSDRQVRELTALAGEPQNLVSYHLGKLRAGGLVRSRRSSADGRDTYYTADLGRFGALLSDAGAALHPGLALVPPVARVPEGVRVLFLCTGNSARSQLAAALLRALGVAAESAGSRPKELHPQTARVLAERGLDPARPPRPVSDVDPAAFALVVTLCDRLREECPPFPGAAHWSIADPSGAADVAAAFDACAEELAGRVGFLAHRLSAGRRVS</sequence>
<dbReference type="InterPro" id="IPR023485">
    <property type="entry name" value="Ptyr_pPase"/>
</dbReference>
<dbReference type="CDD" id="cd00090">
    <property type="entry name" value="HTH_ARSR"/>
    <property type="match status" value="1"/>
</dbReference>
<dbReference type="PANTHER" id="PTHR43428:SF1">
    <property type="entry name" value="ARSENATE REDUCTASE"/>
    <property type="match status" value="1"/>
</dbReference>
<dbReference type="PANTHER" id="PTHR43428">
    <property type="entry name" value="ARSENATE REDUCTASE"/>
    <property type="match status" value="1"/>
</dbReference>
<gene>
    <name evidence="3" type="ORF">Afil01_45630</name>
</gene>
<dbReference type="SMART" id="SM00418">
    <property type="entry name" value="HTH_ARSR"/>
    <property type="match status" value="1"/>
</dbReference>